<protein>
    <recommendedName>
        <fullName evidence="16">DUF1211 domain-containing protein</fullName>
    </recommendedName>
</protein>
<evidence type="ECO:0000256" key="12">
    <source>
        <dbReference type="ARBA" id="ARBA00034430"/>
    </source>
</evidence>
<gene>
    <name evidence="14" type="ORF">DLD82_07010</name>
</gene>
<organism evidence="14 15">
    <name type="scientific">Methanospirillum stamsii</name>
    <dbReference type="NCBI Taxonomy" id="1277351"/>
    <lineage>
        <taxon>Archaea</taxon>
        <taxon>Methanobacteriati</taxon>
        <taxon>Methanobacteriota</taxon>
        <taxon>Stenosarchaea group</taxon>
        <taxon>Methanomicrobia</taxon>
        <taxon>Methanomicrobiales</taxon>
        <taxon>Methanospirillaceae</taxon>
        <taxon>Methanospirillum</taxon>
    </lineage>
</organism>
<dbReference type="RefSeq" id="WP_109940403.1">
    <property type="nucleotide sequence ID" value="NZ_CP176366.1"/>
</dbReference>
<dbReference type="PANTHER" id="PTHR31462:SF5">
    <property type="entry name" value="ENDOSOMAL_LYSOSOMAL PROTON CHANNEL TMEM175"/>
    <property type="match status" value="1"/>
</dbReference>
<keyword evidence="6" id="KW-0631">Potassium channel</keyword>
<comment type="subcellular location">
    <subcellularLocation>
        <location evidence="1">Membrane</location>
        <topology evidence="1">Multi-pass membrane protein</topology>
    </subcellularLocation>
</comment>
<evidence type="ECO:0000256" key="4">
    <source>
        <dbReference type="ARBA" id="ARBA00022538"/>
    </source>
</evidence>
<evidence type="ECO:0000313" key="14">
    <source>
        <dbReference type="EMBL" id="PWR74970.1"/>
    </source>
</evidence>
<keyword evidence="9" id="KW-0406">Ion transport</keyword>
<feature type="transmembrane region" description="Helical" evidence="13">
    <location>
        <begin position="93"/>
        <end position="114"/>
    </location>
</feature>
<evidence type="ECO:0000256" key="11">
    <source>
        <dbReference type="ARBA" id="ARBA00023303"/>
    </source>
</evidence>
<keyword evidence="11" id="KW-0407">Ion channel</keyword>
<evidence type="ECO:0000256" key="3">
    <source>
        <dbReference type="ARBA" id="ARBA00022448"/>
    </source>
</evidence>
<evidence type="ECO:0000256" key="6">
    <source>
        <dbReference type="ARBA" id="ARBA00022826"/>
    </source>
</evidence>
<evidence type="ECO:0000256" key="1">
    <source>
        <dbReference type="ARBA" id="ARBA00004141"/>
    </source>
</evidence>
<keyword evidence="7" id="KW-0630">Potassium</keyword>
<evidence type="ECO:0000256" key="10">
    <source>
        <dbReference type="ARBA" id="ARBA00023136"/>
    </source>
</evidence>
<keyword evidence="3" id="KW-0813">Transport</keyword>
<keyword evidence="8 13" id="KW-1133">Transmembrane helix</keyword>
<feature type="transmembrane region" description="Helical" evidence="13">
    <location>
        <begin position="63"/>
        <end position="81"/>
    </location>
</feature>
<dbReference type="Pfam" id="PF06736">
    <property type="entry name" value="TMEM175"/>
    <property type="match status" value="1"/>
</dbReference>
<keyword evidence="15" id="KW-1185">Reference proteome</keyword>
<evidence type="ECO:0008006" key="16">
    <source>
        <dbReference type="Google" id="ProtNLM"/>
    </source>
</evidence>
<dbReference type="PANTHER" id="PTHR31462">
    <property type="entry name" value="ENDOSOMAL/LYSOSOMAL POTASSIUM CHANNEL TMEM175"/>
    <property type="match status" value="1"/>
</dbReference>
<name>A0A2V2N8G8_9EURY</name>
<comment type="caution">
    <text evidence="14">The sequence shown here is derived from an EMBL/GenBank/DDBJ whole genome shotgun (WGS) entry which is preliminary data.</text>
</comment>
<dbReference type="GO" id="GO:0016020">
    <property type="term" value="C:membrane"/>
    <property type="evidence" value="ECO:0007669"/>
    <property type="project" value="UniProtKB-SubCell"/>
</dbReference>
<evidence type="ECO:0000256" key="8">
    <source>
        <dbReference type="ARBA" id="ARBA00022989"/>
    </source>
</evidence>
<dbReference type="InterPro" id="IPR010617">
    <property type="entry name" value="TMEM175-like"/>
</dbReference>
<dbReference type="AlphaFoldDB" id="A0A2V2N8G8"/>
<feature type="transmembrane region" description="Helical" evidence="13">
    <location>
        <begin position="24"/>
        <end position="43"/>
    </location>
</feature>
<comment type="similarity">
    <text evidence="2">Belongs to the TMEM175 family.</text>
</comment>
<keyword evidence="4" id="KW-0633">Potassium transport</keyword>
<dbReference type="GO" id="GO:0015252">
    <property type="term" value="F:proton channel activity"/>
    <property type="evidence" value="ECO:0007669"/>
    <property type="project" value="InterPro"/>
</dbReference>
<proteinExistence type="inferred from homology"/>
<dbReference type="Proteomes" id="UP000245934">
    <property type="component" value="Unassembled WGS sequence"/>
</dbReference>
<reference evidence="14 15" key="1">
    <citation type="submission" date="2018-05" db="EMBL/GenBank/DDBJ databases">
        <title>Draft genome of Methanospirillum stamsii Pt1.</title>
        <authorList>
            <person name="Dueholm M.S."/>
            <person name="Nielsen P.H."/>
            <person name="Bakmann L.F."/>
            <person name="Otzen D.E."/>
        </authorList>
    </citation>
    <scope>NUCLEOTIDE SEQUENCE [LARGE SCALE GENOMIC DNA]</scope>
    <source>
        <strain evidence="14 15">Pt1</strain>
    </source>
</reference>
<evidence type="ECO:0000256" key="5">
    <source>
        <dbReference type="ARBA" id="ARBA00022692"/>
    </source>
</evidence>
<sequence>MKSRDLYHALISSDSEHNPHRLEAFFDAVYAIALTILVLGISLPEHSQSLTIFQIFNLMIPQLYHFALAFFILAAFWIAHHRFFIFIKKVNPMFIRITFVTLFITCLLPFTSTLAGDYHTDPTSVVFFYSNLLILGLLFLVQWLYAKKAGLTIHVPDDMSRYIIVKLLFVPIIAGIAIIVAFYSTVLSSLCFLLIVLKNIFMLPFLPKETEITGNSPEDISEDEISIRLEKDPGLSQLLTEVSHEMDLTREDLLLKILQRWKDETEVNVGEKGKLCQL</sequence>
<dbReference type="OrthoDB" id="10769at2157"/>
<evidence type="ECO:0000256" key="13">
    <source>
        <dbReference type="SAM" id="Phobius"/>
    </source>
</evidence>
<feature type="transmembrane region" description="Helical" evidence="13">
    <location>
        <begin position="126"/>
        <end position="146"/>
    </location>
</feature>
<evidence type="ECO:0000256" key="7">
    <source>
        <dbReference type="ARBA" id="ARBA00022958"/>
    </source>
</evidence>
<dbReference type="GO" id="GO:0005267">
    <property type="term" value="F:potassium channel activity"/>
    <property type="evidence" value="ECO:0007669"/>
    <property type="project" value="UniProtKB-KW"/>
</dbReference>
<dbReference type="EMBL" id="QGMZ01000014">
    <property type="protein sequence ID" value="PWR74970.1"/>
    <property type="molecule type" value="Genomic_DNA"/>
</dbReference>
<evidence type="ECO:0000256" key="2">
    <source>
        <dbReference type="ARBA" id="ARBA00006920"/>
    </source>
</evidence>
<evidence type="ECO:0000313" key="15">
    <source>
        <dbReference type="Proteomes" id="UP000245934"/>
    </source>
</evidence>
<accession>A0A2V2N8G8</accession>
<evidence type="ECO:0000256" key="9">
    <source>
        <dbReference type="ARBA" id="ARBA00023065"/>
    </source>
</evidence>
<feature type="transmembrane region" description="Helical" evidence="13">
    <location>
        <begin position="167"/>
        <end position="197"/>
    </location>
</feature>
<comment type="catalytic activity">
    <reaction evidence="12">
        <text>K(+)(in) = K(+)(out)</text>
        <dbReference type="Rhea" id="RHEA:29463"/>
        <dbReference type="ChEBI" id="CHEBI:29103"/>
    </reaction>
</comment>
<keyword evidence="10 13" id="KW-0472">Membrane</keyword>
<dbReference type="GeneID" id="97611155"/>
<keyword evidence="5 13" id="KW-0812">Transmembrane</keyword>